<dbReference type="SMART" id="SM00128">
    <property type="entry name" value="IPPc"/>
    <property type="match status" value="1"/>
</dbReference>
<dbReference type="PANTHER" id="PTHR11200">
    <property type="entry name" value="INOSITOL 5-PHOSPHATASE"/>
    <property type="match status" value="1"/>
</dbReference>
<accession>A0ABD3V6W4</accession>
<evidence type="ECO:0000256" key="1">
    <source>
        <dbReference type="ARBA" id="ARBA00005910"/>
    </source>
</evidence>
<feature type="domain" description="Inositol polyphosphate-related phosphatase" evidence="2">
    <location>
        <begin position="26"/>
        <end position="325"/>
    </location>
</feature>
<keyword evidence="4" id="KW-1185">Reference proteome</keyword>
<evidence type="ECO:0000313" key="4">
    <source>
        <dbReference type="Proteomes" id="UP001634394"/>
    </source>
</evidence>
<dbReference type="Pfam" id="PF22669">
    <property type="entry name" value="Exo_endo_phos2"/>
    <property type="match status" value="1"/>
</dbReference>
<dbReference type="FunFam" id="2.60.40.2840:FF:000003">
    <property type="entry name" value="Phosphatidylinositol 4,5-bisphosphate 5-phosphatase A"/>
    <property type="match status" value="1"/>
</dbReference>
<dbReference type="InterPro" id="IPR041611">
    <property type="entry name" value="SKICH"/>
</dbReference>
<gene>
    <name evidence="3" type="ORF">ACJMK2_012021</name>
</gene>
<dbReference type="PANTHER" id="PTHR11200:SF275">
    <property type="entry name" value="LD06095P"/>
    <property type="match status" value="1"/>
</dbReference>
<evidence type="ECO:0000313" key="3">
    <source>
        <dbReference type="EMBL" id="KAL3857344.1"/>
    </source>
</evidence>
<dbReference type="Proteomes" id="UP001634394">
    <property type="component" value="Unassembled WGS sequence"/>
</dbReference>
<organism evidence="3 4">
    <name type="scientific">Sinanodonta woodiana</name>
    <name type="common">Chinese pond mussel</name>
    <name type="synonym">Anodonta woodiana</name>
    <dbReference type="NCBI Taxonomy" id="1069815"/>
    <lineage>
        <taxon>Eukaryota</taxon>
        <taxon>Metazoa</taxon>
        <taxon>Spiralia</taxon>
        <taxon>Lophotrochozoa</taxon>
        <taxon>Mollusca</taxon>
        <taxon>Bivalvia</taxon>
        <taxon>Autobranchia</taxon>
        <taxon>Heteroconchia</taxon>
        <taxon>Palaeoheterodonta</taxon>
        <taxon>Unionida</taxon>
        <taxon>Unionoidea</taxon>
        <taxon>Unionidae</taxon>
        <taxon>Unioninae</taxon>
        <taxon>Sinanodonta</taxon>
    </lineage>
</organism>
<dbReference type="Pfam" id="PF17751">
    <property type="entry name" value="SKICH"/>
    <property type="match status" value="1"/>
</dbReference>
<dbReference type="Gene3D" id="2.60.40.2840">
    <property type="match status" value="1"/>
</dbReference>
<name>A0ABD3V6W4_SINWO</name>
<evidence type="ECO:0000259" key="2">
    <source>
        <dbReference type="SMART" id="SM00128"/>
    </source>
</evidence>
<dbReference type="SUPFAM" id="SSF56219">
    <property type="entry name" value="DNase I-like"/>
    <property type="match status" value="1"/>
</dbReference>
<comment type="caution">
    <text evidence="3">The sequence shown here is derived from an EMBL/GenBank/DDBJ whole genome shotgun (WGS) entry which is preliminary data.</text>
</comment>
<dbReference type="EMBL" id="JBJQND010000013">
    <property type="protein sequence ID" value="KAL3857344.1"/>
    <property type="molecule type" value="Genomic_DNA"/>
</dbReference>
<sequence>MAQLQLDVQQAVAKIQKVHIKSTKTESFRLYLVTWNVGAKGPPDDLNDLLDLTSKPLPDIYAVGLQEMDLRDSDLAKNAWCSKLTDVLGALGYVRLKVVRMQAVSLQVFVKRDRVLHYTSVESEIAKAGLGGWWGNKGGVAVRFDLNGINVIIVNAHLAAHMNNVAERIEDCNAVLNLMKFRDPDVDNVLDHDYVFWMGDLNFRIENYSKSEVEKIIDERKLEKLLQSDQLKKCMEEDLLFINFQEGPITFNPTYKFDPDTDLYDTSDKQRVPAWCDRILWMVHNDLKDIDLSVDQTKYESKASCKGSDHKPVVSLFTATQKFYRSLPSYKLSDHKPVTSAFEFTTYCEPPSPMVTFSPIKKWSRRENQTVHYTVKSSIQPDTSGWDWIGLYKAEFKHFDDYVVYVWAVNDAEKKGPKGVTVEFKTRDSDILPGKYVLCYISNFKKWLRGMSDEFEIVP</sequence>
<dbReference type="Gene3D" id="3.60.10.10">
    <property type="entry name" value="Endonuclease/exonuclease/phosphatase"/>
    <property type="match status" value="1"/>
</dbReference>
<dbReference type="InterPro" id="IPR046985">
    <property type="entry name" value="IP5"/>
</dbReference>
<dbReference type="InterPro" id="IPR000300">
    <property type="entry name" value="IPPc"/>
</dbReference>
<comment type="similarity">
    <text evidence="1">Belongs to the inositol 1,4,5-trisphosphate 5-phosphatase type II family.</text>
</comment>
<protein>
    <recommendedName>
        <fullName evidence="2">Inositol polyphosphate-related phosphatase domain-containing protein</fullName>
    </recommendedName>
</protein>
<dbReference type="AlphaFoldDB" id="A0ABD3V6W4"/>
<reference evidence="3 4" key="1">
    <citation type="submission" date="2024-11" db="EMBL/GenBank/DDBJ databases">
        <title>Chromosome-level genome assembly of the freshwater bivalve Anodonta woodiana.</title>
        <authorList>
            <person name="Chen X."/>
        </authorList>
    </citation>
    <scope>NUCLEOTIDE SEQUENCE [LARGE SCALE GENOMIC DNA]</scope>
    <source>
        <strain evidence="3">MN2024</strain>
        <tissue evidence="3">Gills</tissue>
    </source>
</reference>
<dbReference type="InterPro" id="IPR036691">
    <property type="entry name" value="Endo/exonu/phosph_ase_sf"/>
</dbReference>
<proteinExistence type="inferred from homology"/>